<dbReference type="KEGG" id="gps:C427_0033"/>
<evidence type="ECO:0000313" key="2">
    <source>
        <dbReference type="EMBL" id="AGH42143.1"/>
    </source>
</evidence>
<name>M4RHU7_9ALTE</name>
<accession>M4RHU7</accession>
<sequence length="42" mass="4323">MSGDNSDVAPPDPIPNSEVKHISGDGSLGFPHARVAHCQAPN</sequence>
<keyword evidence="3" id="KW-1185">Reference proteome</keyword>
<dbReference type="HOGENOM" id="CLU_216807_0_0_6"/>
<dbReference type="AlphaFoldDB" id="M4RHU7"/>
<feature type="region of interest" description="Disordered" evidence="1">
    <location>
        <begin position="1"/>
        <end position="42"/>
    </location>
</feature>
<evidence type="ECO:0000256" key="1">
    <source>
        <dbReference type="SAM" id="MobiDB-lite"/>
    </source>
</evidence>
<evidence type="ECO:0000313" key="3">
    <source>
        <dbReference type="Proteomes" id="UP000011864"/>
    </source>
</evidence>
<protein>
    <submittedName>
        <fullName evidence="2">Uncharacterized protein</fullName>
    </submittedName>
</protein>
<proteinExistence type="predicted"/>
<reference evidence="2 3" key="1">
    <citation type="journal article" date="2013" name="Genome Announc.">
        <title>Complete Genome Sequence of Glaciecola psychrophila Strain 170T.</title>
        <authorList>
            <person name="Yin J."/>
            <person name="Chen J."/>
            <person name="Liu G."/>
            <person name="Yu Y."/>
            <person name="Song L."/>
            <person name="Wang X."/>
            <person name="Qu X."/>
        </authorList>
    </citation>
    <scope>NUCLEOTIDE SEQUENCE [LARGE SCALE GENOMIC DNA]</scope>
    <source>
        <strain evidence="2 3">170</strain>
    </source>
</reference>
<gene>
    <name evidence="2" type="ORF">C427_0033</name>
</gene>
<dbReference type="Proteomes" id="UP000011864">
    <property type="component" value="Chromosome"/>
</dbReference>
<dbReference type="EMBL" id="CP003837">
    <property type="protein sequence ID" value="AGH42143.1"/>
    <property type="molecule type" value="Genomic_DNA"/>
</dbReference>
<organism evidence="2 3">
    <name type="scientific">Paraglaciecola psychrophila 170</name>
    <dbReference type="NCBI Taxonomy" id="1129794"/>
    <lineage>
        <taxon>Bacteria</taxon>
        <taxon>Pseudomonadati</taxon>
        <taxon>Pseudomonadota</taxon>
        <taxon>Gammaproteobacteria</taxon>
        <taxon>Alteromonadales</taxon>
        <taxon>Alteromonadaceae</taxon>
        <taxon>Paraglaciecola</taxon>
    </lineage>
</organism>
<dbReference type="eggNOG" id="ENOG5033ABB">
    <property type="taxonomic scope" value="Bacteria"/>
</dbReference>